<keyword evidence="8" id="KW-1003">Cell membrane</keyword>
<evidence type="ECO:0000256" key="16">
    <source>
        <dbReference type="ARBA" id="ARBA00023209"/>
    </source>
</evidence>
<organism evidence="21 22">
    <name type="scientific">Modestobacter roseus</name>
    <dbReference type="NCBI Taxonomy" id="1181884"/>
    <lineage>
        <taxon>Bacteria</taxon>
        <taxon>Bacillati</taxon>
        <taxon>Actinomycetota</taxon>
        <taxon>Actinomycetes</taxon>
        <taxon>Geodermatophilales</taxon>
        <taxon>Geodermatophilaceae</taxon>
        <taxon>Modestobacter</taxon>
    </lineage>
</organism>
<dbReference type="PANTHER" id="PTHR46382">
    <property type="entry name" value="PHOSPHATIDATE CYTIDYLYLTRANSFERASE"/>
    <property type="match status" value="1"/>
</dbReference>
<keyword evidence="13 20" id="KW-1133">Transmembrane helix</keyword>
<feature type="transmembrane region" description="Helical" evidence="20">
    <location>
        <begin position="171"/>
        <end position="189"/>
    </location>
</feature>
<dbReference type="GO" id="GO:0004605">
    <property type="term" value="F:phosphatidate cytidylyltransferase activity"/>
    <property type="evidence" value="ECO:0007669"/>
    <property type="project" value="UniProtKB-EC"/>
</dbReference>
<comment type="pathway">
    <text evidence="4">Lipid metabolism.</text>
</comment>
<evidence type="ECO:0000256" key="8">
    <source>
        <dbReference type="ARBA" id="ARBA00022475"/>
    </source>
</evidence>
<dbReference type="EC" id="2.7.7.41" evidence="6 18"/>
<evidence type="ECO:0000313" key="21">
    <source>
        <dbReference type="EMBL" id="TWH73864.1"/>
    </source>
</evidence>
<name>A0A562ITI6_9ACTN</name>
<keyword evidence="11 18" id="KW-0812">Transmembrane</keyword>
<dbReference type="GO" id="GO:0005886">
    <property type="term" value="C:plasma membrane"/>
    <property type="evidence" value="ECO:0007669"/>
    <property type="project" value="UniProtKB-SubCell"/>
</dbReference>
<evidence type="ECO:0000313" key="22">
    <source>
        <dbReference type="Proteomes" id="UP000321490"/>
    </source>
</evidence>
<evidence type="ECO:0000256" key="17">
    <source>
        <dbReference type="ARBA" id="ARBA00023264"/>
    </source>
</evidence>
<feature type="compositionally biased region" description="Acidic residues" evidence="19">
    <location>
        <begin position="118"/>
        <end position="136"/>
    </location>
</feature>
<dbReference type="EMBL" id="VLKF01000001">
    <property type="protein sequence ID" value="TWH73864.1"/>
    <property type="molecule type" value="Genomic_DNA"/>
</dbReference>
<evidence type="ECO:0000256" key="11">
    <source>
        <dbReference type="ARBA" id="ARBA00022692"/>
    </source>
</evidence>
<evidence type="ECO:0000256" key="10">
    <source>
        <dbReference type="ARBA" id="ARBA00022679"/>
    </source>
</evidence>
<keyword evidence="22" id="KW-1185">Reference proteome</keyword>
<gene>
    <name evidence="21" type="ORF">JD78_02393</name>
</gene>
<keyword evidence="9" id="KW-0444">Lipid biosynthesis</keyword>
<sequence>MPRFLSRSGPDGPEREPARGRAGLAESGWSSGDPATAPQPSVGEPATGSLPRVGRPPVPPGRARPAPPGHAARRPAGAPDDEPSQDTLADGLLTSHGGLRGGARAAEGAAYGPADGAEPGDDDAAHDDDAPYDDAEHDAPLTAVPGAPGTEVSGEPPRDTPKGPGRAGRDMGSAIGVALALGAVVITTLLVWRPAFLLVITLAVLVSVVELSRALQAGGHRPPLPPVVVGSVAMMALAWTRGPSGLVVGFLLTVFAVVLWRLGDGPVGYLRDASAAVLVALYVPLLAGFAVLLLVPDDGVARVLAFIVTVVCSDTGGFAAGVLFGKTPLAKSISPKKSWEGLAGSVAACVLVGVLLFTLTFHGPWWGGVLFGVAIALTATLGDLGESLIKRDLGIKDMGTMLPGHGGLMDRMDSLLPSAAVAWLVLSLVVPT</sequence>
<keyword evidence="10 18" id="KW-0808">Transferase</keyword>
<evidence type="ECO:0000256" key="18">
    <source>
        <dbReference type="RuleBase" id="RU003938"/>
    </source>
</evidence>
<dbReference type="Proteomes" id="UP000321490">
    <property type="component" value="Unassembled WGS sequence"/>
</dbReference>
<dbReference type="AlphaFoldDB" id="A0A562ITI6"/>
<dbReference type="PROSITE" id="PS01315">
    <property type="entry name" value="CDS"/>
    <property type="match status" value="1"/>
</dbReference>
<comment type="subcellular location">
    <subcellularLocation>
        <location evidence="2">Cell membrane</location>
        <topology evidence="2">Multi-pass membrane protein</topology>
    </subcellularLocation>
</comment>
<evidence type="ECO:0000256" key="5">
    <source>
        <dbReference type="ARBA" id="ARBA00010185"/>
    </source>
</evidence>
<dbReference type="GO" id="GO:0016024">
    <property type="term" value="P:CDP-diacylglycerol biosynthetic process"/>
    <property type="evidence" value="ECO:0007669"/>
    <property type="project" value="UniProtKB-UniPathway"/>
</dbReference>
<evidence type="ECO:0000256" key="12">
    <source>
        <dbReference type="ARBA" id="ARBA00022695"/>
    </source>
</evidence>
<dbReference type="UniPathway" id="UPA00557">
    <property type="reaction ID" value="UER00614"/>
</dbReference>
<feature type="compositionally biased region" description="Pro residues" evidence="19">
    <location>
        <begin position="54"/>
        <end position="68"/>
    </location>
</feature>
<evidence type="ECO:0000256" key="20">
    <source>
        <dbReference type="SAM" id="Phobius"/>
    </source>
</evidence>
<evidence type="ECO:0000256" key="19">
    <source>
        <dbReference type="SAM" id="MobiDB-lite"/>
    </source>
</evidence>
<evidence type="ECO:0000256" key="2">
    <source>
        <dbReference type="ARBA" id="ARBA00004651"/>
    </source>
</evidence>
<feature type="transmembrane region" description="Helical" evidence="20">
    <location>
        <begin position="246"/>
        <end position="263"/>
    </location>
</feature>
<evidence type="ECO:0000256" key="14">
    <source>
        <dbReference type="ARBA" id="ARBA00023098"/>
    </source>
</evidence>
<dbReference type="PANTHER" id="PTHR46382:SF1">
    <property type="entry name" value="PHOSPHATIDATE CYTIDYLYLTRANSFERASE"/>
    <property type="match status" value="1"/>
</dbReference>
<evidence type="ECO:0000256" key="13">
    <source>
        <dbReference type="ARBA" id="ARBA00022989"/>
    </source>
</evidence>
<comment type="caution">
    <text evidence="21">The sequence shown here is derived from an EMBL/GenBank/DDBJ whole genome shotgun (WGS) entry which is preliminary data.</text>
</comment>
<dbReference type="RefSeq" id="WP_228395366.1">
    <property type="nucleotide sequence ID" value="NZ_JABGDC010000185.1"/>
</dbReference>
<keyword evidence="15 20" id="KW-0472">Membrane</keyword>
<keyword evidence="16" id="KW-0594">Phospholipid biosynthesis</keyword>
<feature type="region of interest" description="Disordered" evidence="19">
    <location>
        <begin position="1"/>
        <end position="169"/>
    </location>
</feature>
<evidence type="ECO:0000256" key="6">
    <source>
        <dbReference type="ARBA" id="ARBA00012487"/>
    </source>
</evidence>
<comment type="pathway">
    <text evidence="3 18">Phospholipid metabolism; CDP-diacylglycerol biosynthesis; CDP-diacylglycerol from sn-glycerol 3-phosphate: step 3/3.</text>
</comment>
<feature type="transmembrane region" description="Helical" evidence="20">
    <location>
        <begin position="301"/>
        <end position="325"/>
    </location>
</feature>
<feature type="transmembrane region" description="Helical" evidence="20">
    <location>
        <begin position="195"/>
        <end position="212"/>
    </location>
</feature>
<keyword evidence="14" id="KW-0443">Lipid metabolism</keyword>
<protein>
    <recommendedName>
        <fullName evidence="7 18">Phosphatidate cytidylyltransferase</fullName>
        <ecNumber evidence="6 18">2.7.7.41</ecNumber>
    </recommendedName>
</protein>
<accession>A0A562ITI6</accession>
<keyword evidence="12 18" id="KW-0548">Nucleotidyltransferase</keyword>
<feature type="transmembrane region" description="Helical" evidence="20">
    <location>
        <begin position="365"/>
        <end position="384"/>
    </location>
</feature>
<proteinExistence type="inferred from homology"/>
<evidence type="ECO:0000256" key="1">
    <source>
        <dbReference type="ARBA" id="ARBA00001698"/>
    </source>
</evidence>
<feature type="compositionally biased region" description="Low complexity" evidence="19">
    <location>
        <begin position="102"/>
        <end position="117"/>
    </location>
</feature>
<feature type="transmembrane region" description="Helical" evidence="20">
    <location>
        <begin position="275"/>
        <end position="295"/>
    </location>
</feature>
<keyword evidence="17" id="KW-1208">Phospholipid metabolism</keyword>
<dbReference type="InterPro" id="IPR000374">
    <property type="entry name" value="PC_trans"/>
</dbReference>
<reference evidence="21 22" key="1">
    <citation type="submission" date="2019-07" db="EMBL/GenBank/DDBJ databases">
        <title>R&amp;d 2014.</title>
        <authorList>
            <person name="Klenk H.-P."/>
        </authorList>
    </citation>
    <scope>NUCLEOTIDE SEQUENCE [LARGE SCALE GENOMIC DNA]</scope>
    <source>
        <strain evidence="21 22">DSM 45764</strain>
    </source>
</reference>
<comment type="similarity">
    <text evidence="5 18">Belongs to the CDS family.</text>
</comment>
<evidence type="ECO:0000256" key="15">
    <source>
        <dbReference type="ARBA" id="ARBA00023136"/>
    </source>
</evidence>
<evidence type="ECO:0000256" key="9">
    <source>
        <dbReference type="ARBA" id="ARBA00022516"/>
    </source>
</evidence>
<feature type="transmembrane region" description="Helical" evidence="20">
    <location>
        <begin position="337"/>
        <end position="359"/>
    </location>
</feature>
<evidence type="ECO:0000256" key="3">
    <source>
        <dbReference type="ARBA" id="ARBA00005119"/>
    </source>
</evidence>
<comment type="catalytic activity">
    <reaction evidence="1 18">
        <text>a 1,2-diacyl-sn-glycero-3-phosphate + CTP + H(+) = a CDP-1,2-diacyl-sn-glycerol + diphosphate</text>
        <dbReference type="Rhea" id="RHEA:16229"/>
        <dbReference type="ChEBI" id="CHEBI:15378"/>
        <dbReference type="ChEBI" id="CHEBI:33019"/>
        <dbReference type="ChEBI" id="CHEBI:37563"/>
        <dbReference type="ChEBI" id="CHEBI:58332"/>
        <dbReference type="ChEBI" id="CHEBI:58608"/>
        <dbReference type="EC" id="2.7.7.41"/>
    </reaction>
</comment>
<evidence type="ECO:0000256" key="4">
    <source>
        <dbReference type="ARBA" id="ARBA00005189"/>
    </source>
</evidence>
<dbReference type="Pfam" id="PF01148">
    <property type="entry name" value="CTP_transf_1"/>
    <property type="match status" value="1"/>
</dbReference>
<evidence type="ECO:0000256" key="7">
    <source>
        <dbReference type="ARBA" id="ARBA00019373"/>
    </source>
</evidence>